<dbReference type="Pfam" id="PF08872">
    <property type="entry name" value="KGK"/>
    <property type="match status" value="1"/>
</dbReference>
<evidence type="ECO:0000313" key="1">
    <source>
        <dbReference type="EMBL" id="MBW4564346.1"/>
    </source>
</evidence>
<dbReference type="EMBL" id="JAHHHN010000021">
    <property type="protein sequence ID" value="MBW4564346.1"/>
    <property type="molecule type" value="Genomic_DNA"/>
</dbReference>
<dbReference type="AlphaFoldDB" id="A0A951UIT2"/>
<reference evidence="1" key="1">
    <citation type="submission" date="2021-05" db="EMBL/GenBank/DDBJ databases">
        <authorList>
            <person name="Pietrasiak N."/>
            <person name="Ward R."/>
            <person name="Stajich J.E."/>
            <person name="Kurbessoian T."/>
        </authorList>
    </citation>
    <scope>NUCLEOTIDE SEQUENCE</scope>
    <source>
        <strain evidence="1">JT2-VF2</strain>
    </source>
</reference>
<name>A0A951UIT2_9NOST</name>
<evidence type="ECO:0000313" key="2">
    <source>
        <dbReference type="Proteomes" id="UP000715781"/>
    </source>
</evidence>
<accession>A0A951UIT2</accession>
<reference evidence="1" key="2">
    <citation type="journal article" date="2022" name="Microbiol. Resour. Announc.">
        <title>Metagenome Sequencing to Explore Phylogenomics of Terrestrial Cyanobacteria.</title>
        <authorList>
            <person name="Ward R.D."/>
            <person name="Stajich J.E."/>
            <person name="Johansen J.R."/>
            <person name="Huntemann M."/>
            <person name="Clum A."/>
            <person name="Foster B."/>
            <person name="Foster B."/>
            <person name="Roux S."/>
            <person name="Palaniappan K."/>
            <person name="Varghese N."/>
            <person name="Mukherjee S."/>
            <person name="Reddy T.B.K."/>
            <person name="Daum C."/>
            <person name="Copeland A."/>
            <person name="Chen I.A."/>
            <person name="Ivanova N.N."/>
            <person name="Kyrpides N.C."/>
            <person name="Shapiro N."/>
            <person name="Eloe-Fadrosh E.A."/>
            <person name="Pietrasiak N."/>
        </authorList>
    </citation>
    <scope>NUCLEOTIDE SEQUENCE</scope>
    <source>
        <strain evidence="1">JT2-VF2</strain>
    </source>
</reference>
<gene>
    <name evidence="1" type="ORF">KME32_25030</name>
</gene>
<dbReference type="Proteomes" id="UP000715781">
    <property type="component" value="Unassembled WGS sequence"/>
</dbReference>
<organism evidence="1 2">
    <name type="scientific">Mojavia pulchra JT2-VF2</name>
    <dbReference type="NCBI Taxonomy" id="287848"/>
    <lineage>
        <taxon>Bacteria</taxon>
        <taxon>Bacillati</taxon>
        <taxon>Cyanobacteriota</taxon>
        <taxon>Cyanophyceae</taxon>
        <taxon>Nostocales</taxon>
        <taxon>Nostocaceae</taxon>
    </lineage>
</organism>
<sequence length="137" mass="15428">MEDRFKLLECNDNDVFSFPGDVTSKVGSFKEKVRKAFGKTAGSQFTNELIAQKVNIDASKLHPNGAAGTFEGWFNEGINYELLTLGSQSWKKGKIKININVEFFVEEDENLEIVNNNDSGISEFESPLDDLKRMINQ</sequence>
<dbReference type="InterPro" id="IPR014971">
    <property type="entry name" value="KGK"/>
</dbReference>
<protein>
    <submittedName>
        <fullName evidence="1">KGK family protein</fullName>
    </submittedName>
</protein>
<comment type="caution">
    <text evidence="1">The sequence shown here is derived from an EMBL/GenBank/DDBJ whole genome shotgun (WGS) entry which is preliminary data.</text>
</comment>
<proteinExistence type="predicted"/>